<dbReference type="Proteomes" id="UP000007113">
    <property type="component" value="Chromosome"/>
</dbReference>
<gene>
    <name evidence="1" type="ordered locus">AciX8_1923</name>
</gene>
<accession>G8NS49</accession>
<organism evidence="1 2">
    <name type="scientific">Granulicella mallensis (strain ATCC BAA-1857 / DSM 23137 / MP5ACTX8)</name>
    <dbReference type="NCBI Taxonomy" id="682795"/>
    <lineage>
        <taxon>Bacteria</taxon>
        <taxon>Pseudomonadati</taxon>
        <taxon>Acidobacteriota</taxon>
        <taxon>Terriglobia</taxon>
        <taxon>Terriglobales</taxon>
        <taxon>Acidobacteriaceae</taxon>
        <taxon>Granulicella</taxon>
    </lineage>
</organism>
<proteinExistence type="predicted"/>
<dbReference type="EMBL" id="CP003130">
    <property type="protein sequence ID" value="AEU36257.1"/>
    <property type="molecule type" value="Genomic_DNA"/>
</dbReference>
<name>G8NS49_GRAMM</name>
<evidence type="ECO:0000313" key="2">
    <source>
        <dbReference type="Proteomes" id="UP000007113"/>
    </source>
</evidence>
<dbReference type="KEGG" id="gma:AciX8_1923"/>
<dbReference type="AlphaFoldDB" id="G8NS49"/>
<sequence>MLVMRYKKYYLAFLINRMSLEDYNPGRNCSLYADLKLLRNELRQL</sequence>
<evidence type="ECO:0000313" key="1">
    <source>
        <dbReference type="EMBL" id="AEU36257.1"/>
    </source>
</evidence>
<protein>
    <submittedName>
        <fullName evidence="1">Uncharacterized protein</fullName>
    </submittedName>
</protein>
<dbReference type="STRING" id="682795.AciX8_1923"/>
<dbReference type="HOGENOM" id="CLU_3200391_0_0_0"/>
<reference evidence="1 2" key="1">
    <citation type="submission" date="2011-11" db="EMBL/GenBank/DDBJ databases">
        <title>Complete sequence of Granulicella mallensis MP5ACTX8.</title>
        <authorList>
            <consortium name="US DOE Joint Genome Institute"/>
            <person name="Lucas S."/>
            <person name="Copeland A."/>
            <person name="Lapidus A."/>
            <person name="Cheng J.-F."/>
            <person name="Goodwin L."/>
            <person name="Pitluck S."/>
            <person name="Peters L."/>
            <person name="Lu M."/>
            <person name="Detter J.C."/>
            <person name="Han C."/>
            <person name="Tapia R."/>
            <person name="Land M."/>
            <person name="Hauser L."/>
            <person name="Kyrpides N."/>
            <person name="Ivanova N."/>
            <person name="Mikhailova N."/>
            <person name="Pagani I."/>
            <person name="Rawat S."/>
            <person name="Mannisto M."/>
            <person name="Haggblom M."/>
            <person name="Woyke T."/>
        </authorList>
    </citation>
    <scope>NUCLEOTIDE SEQUENCE [LARGE SCALE GENOMIC DNA]</scope>
    <source>
        <strain evidence="2">ATCC BAA-1857 / DSM 23137 / MP5ACTX8</strain>
    </source>
</reference>
<keyword evidence="2" id="KW-1185">Reference proteome</keyword>